<dbReference type="PROSITE" id="PS51257">
    <property type="entry name" value="PROKAR_LIPOPROTEIN"/>
    <property type="match status" value="1"/>
</dbReference>
<protein>
    <submittedName>
        <fullName evidence="1">Uncharacterized protein</fullName>
    </submittedName>
</protein>
<reference evidence="1 2" key="1">
    <citation type="submission" date="2020-08" db="EMBL/GenBank/DDBJ databases">
        <title>Genomic Encyclopedia of Type Strains, Phase IV (KMG-IV): sequencing the most valuable type-strain genomes for metagenomic binning, comparative biology and taxonomic classification.</title>
        <authorList>
            <person name="Goeker M."/>
        </authorList>
    </citation>
    <scope>NUCLEOTIDE SEQUENCE [LARGE SCALE GENOMIC DNA]</scope>
    <source>
        <strain evidence="1 2">DSM 21458</strain>
    </source>
</reference>
<gene>
    <name evidence="1" type="ORF">HNR42_001415</name>
</gene>
<dbReference type="Proteomes" id="UP000569951">
    <property type="component" value="Unassembled WGS sequence"/>
</dbReference>
<dbReference type="EMBL" id="JACHHG010000004">
    <property type="protein sequence ID" value="MBB6097992.1"/>
    <property type="molecule type" value="Genomic_DNA"/>
</dbReference>
<accession>A0A841I1P7</accession>
<sequence length="237" mass="25204">MKPHPALLAPLTLGLLAACGTPAPQTPAQAAHIGETLILEGQISNWESGQTGQAVTGQNTATIDAQGRFRLEVKGSAGHALLPLAPVPDLKLLPVNCGLQELTSSAPLARVAVVTLEARSPGGSAPLLLGSEIPKVPLPGVTFNSQQWVYADQDVTLSGKGECTVTLEELPLPLRVTLKLNARLLQGWNSLRQEARASLTLLPQPAITLDAQLSSAHNEPGWTWKRVNFRDWLPQQP</sequence>
<dbReference type="AlphaFoldDB" id="A0A841I1P7"/>
<proteinExistence type="predicted"/>
<name>A0A841I1P7_9DEIO</name>
<organism evidence="1 2">
    <name type="scientific">Deinobacterium chartae</name>
    <dbReference type="NCBI Taxonomy" id="521158"/>
    <lineage>
        <taxon>Bacteria</taxon>
        <taxon>Thermotogati</taxon>
        <taxon>Deinococcota</taxon>
        <taxon>Deinococci</taxon>
        <taxon>Deinococcales</taxon>
        <taxon>Deinococcaceae</taxon>
        <taxon>Deinobacterium</taxon>
    </lineage>
</organism>
<comment type="caution">
    <text evidence="1">The sequence shown here is derived from an EMBL/GenBank/DDBJ whole genome shotgun (WGS) entry which is preliminary data.</text>
</comment>
<evidence type="ECO:0000313" key="1">
    <source>
        <dbReference type="EMBL" id="MBB6097992.1"/>
    </source>
</evidence>
<dbReference type="RefSeq" id="WP_183985961.1">
    <property type="nucleotide sequence ID" value="NZ_JACHHG010000004.1"/>
</dbReference>
<evidence type="ECO:0000313" key="2">
    <source>
        <dbReference type="Proteomes" id="UP000569951"/>
    </source>
</evidence>
<keyword evidence="2" id="KW-1185">Reference proteome</keyword>